<proteinExistence type="predicted"/>
<sequence length="77" mass="8522">MVRCVHRTTIHLTDAQRDVLDARAGAEGVSWAEFIRRMLDRSLQGEPDRLTADLAAIRDSFGTLGDEEIVVGRDDGP</sequence>
<feature type="domain" description="Ribbon-helix-helix protein CopG" evidence="1">
    <location>
        <begin position="6"/>
        <end position="40"/>
    </location>
</feature>
<dbReference type="Pfam" id="PF01402">
    <property type="entry name" value="RHH_1"/>
    <property type="match status" value="1"/>
</dbReference>
<dbReference type="Proteomes" id="UP000320338">
    <property type="component" value="Unassembled WGS sequence"/>
</dbReference>
<dbReference type="InterPro" id="IPR002145">
    <property type="entry name" value="CopG"/>
</dbReference>
<reference evidence="2 3" key="1">
    <citation type="submission" date="2019-06" db="EMBL/GenBank/DDBJ databases">
        <title>Whole genome shotgun sequence of Pseudonocardia hydrocarbonoxydans NBRC 14498.</title>
        <authorList>
            <person name="Hosoyama A."/>
            <person name="Uohara A."/>
            <person name="Ohji S."/>
            <person name="Ichikawa N."/>
        </authorList>
    </citation>
    <scope>NUCLEOTIDE SEQUENCE [LARGE SCALE GENOMIC DNA]</scope>
    <source>
        <strain evidence="2 3">NBRC 14498</strain>
    </source>
</reference>
<evidence type="ECO:0000313" key="2">
    <source>
        <dbReference type="EMBL" id="GEC20430.1"/>
    </source>
</evidence>
<keyword evidence="3" id="KW-1185">Reference proteome</keyword>
<dbReference type="Gene3D" id="1.10.1220.10">
    <property type="entry name" value="Met repressor-like"/>
    <property type="match status" value="1"/>
</dbReference>
<dbReference type="InterPro" id="IPR013321">
    <property type="entry name" value="Arc_rbn_hlx_hlx"/>
</dbReference>
<evidence type="ECO:0000259" key="1">
    <source>
        <dbReference type="Pfam" id="PF01402"/>
    </source>
</evidence>
<dbReference type="EMBL" id="BJNG01000018">
    <property type="protein sequence ID" value="GEC20430.1"/>
    <property type="molecule type" value="Genomic_DNA"/>
</dbReference>
<dbReference type="GO" id="GO:0006355">
    <property type="term" value="P:regulation of DNA-templated transcription"/>
    <property type="evidence" value="ECO:0007669"/>
    <property type="project" value="InterPro"/>
</dbReference>
<organism evidence="2 3">
    <name type="scientific">Pseudonocardia hydrocarbonoxydans</name>
    <dbReference type="NCBI Taxonomy" id="76726"/>
    <lineage>
        <taxon>Bacteria</taxon>
        <taxon>Bacillati</taxon>
        <taxon>Actinomycetota</taxon>
        <taxon>Actinomycetes</taxon>
        <taxon>Pseudonocardiales</taxon>
        <taxon>Pseudonocardiaceae</taxon>
        <taxon>Pseudonocardia</taxon>
    </lineage>
</organism>
<gene>
    <name evidence="2" type="ORF">PHY01_27130</name>
</gene>
<dbReference type="AlphaFoldDB" id="A0A4Y3WQS8"/>
<comment type="caution">
    <text evidence="2">The sequence shown here is derived from an EMBL/GenBank/DDBJ whole genome shotgun (WGS) entry which is preliminary data.</text>
</comment>
<dbReference type="OrthoDB" id="4735215at2"/>
<evidence type="ECO:0000313" key="3">
    <source>
        <dbReference type="Proteomes" id="UP000320338"/>
    </source>
</evidence>
<dbReference type="CDD" id="cd21631">
    <property type="entry name" value="RHH_CopG_NikR-like"/>
    <property type="match status" value="1"/>
</dbReference>
<name>A0A4Y3WQS8_9PSEU</name>
<protein>
    <recommendedName>
        <fullName evidence="1">Ribbon-helix-helix protein CopG domain-containing protein</fullName>
    </recommendedName>
</protein>
<accession>A0A4Y3WQS8</accession>